<evidence type="ECO:0000256" key="1">
    <source>
        <dbReference type="SAM" id="MobiDB-lite"/>
    </source>
</evidence>
<feature type="region of interest" description="Disordered" evidence="1">
    <location>
        <begin position="19"/>
        <end position="66"/>
    </location>
</feature>
<proteinExistence type="predicted"/>
<feature type="signal peptide" evidence="2">
    <location>
        <begin position="1"/>
        <end position="21"/>
    </location>
</feature>
<protein>
    <submittedName>
        <fullName evidence="4">DUF4168 domain-containing protein</fullName>
    </submittedName>
</protein>
<gene>
    <name evidence="4" type="ORF">GRI97_02110</name>
</gene>
<dbReference type="RefSeq" id="WP_161389476.1">
    <property type="nucleotide sequence ID" value="NZ_JBHSCP010000001.1"/>
</dbReference>
<reference evidence="4 5" key="1">
    <citation type="submission" date="2019-12" db="EMBL/GenBank/DDBJ databases">
        <title>Genomic-based taxomic classification of the family Erythrobacteraceae.</title>
        <authorList>
            <person name="Xu L."/>
        </authorList>
    </citation>
    <scope>NUCLEOTIDE SEQUENCE [LARGE SCALE GENOMIC DNA]</scope>
    <source>
        <strain evidence="4 5">S36</strain>
    </source>
</reference>
<organism evidence="4 5">
    <name type="scientific">Croceibacterium xixiisoli</name>
    <dbReference type="NCBI Taxonomy" id="1476466"/>
    <lineage>
        <taxon>Bacteria</taxon>
        <taxon>Pseudomonadati</taxon>
        <taxon>Pseudomonadota</taxon>
        <taxon>Alphaproteobacteria</taxon>
        <taxon>Sphingomonadales</taxon>
        <taxon>Erythrobacteraceae</taxon>
        <taxon>Croceibacterium</taxon>
    </lineage>
</organism>
<keyword evidence="2" id="KW-0732">Signal</keyword>
<evidence type="ECO:0000259" key="3">
    <source>
        <dbReference type="Pfam" id="PF13767"/>
    </source>
</evidence>
<comment type="caution">
    <text evidence="4">The sequence shown here is derived from an EMBL/GenBank/DDBJ whole genome shotgun (WGS) entry which is preliminary data.</text>
</comment>
<sequence length="146" mass="14451">MKKVAFLIASGLMFSAASVSAQDAAPPPADTATDAAAPADTATDAAADTATDAAAPATAAPADPAAATFTEDQIQSYASALVKIQEVSGDATLDDAGKQAKMVAIVNEVGLDPQTFNAIGQATQTNPDIQSKVQAAVSTAQSTQPS</sequence>
<feature type="compositionally biased region" description="Low complexity" evidence="1">
    <location>
        <begin position="30"/>
        <end position="66"/>
    </location>
</feature>
<dbReference type="OrthoDB" id="7586068at2"/>
<name>A0A6I4TRL5_9SPHN</name>
<feature type="domain" description="DUF4168" evidence="3">
    <location>
        <begin position="99"/>
        <end position="133"/>
    </location>
</feature>
<evidence type="ECO:0000256" key="2">
    <source>
        <dbReference type="SAM" id="SignalP"/>
    </source>
</evidence>
<keyword evidence="5" id="KW-1185">Reference proteome</keyword>
<dbReference type="InterPro" id="IPR025433">
    <property type="entry name" value="DUF4168"/>
</dbReference>
<dbReference type="EMBL" id="WTYJ01000001">
    <property type="protein sequence ID" value="MXO97781.1"/>
    <property type="molecule type" value="Genomic_DNA"/>
</dbReference>
<dbReference type="Proteomes" id="UP000469430">
    <property type="component" value="Unassembled WGS sequence"/>
</dbReference>
<dbReference type="Pfam" id="PF13767">
    <property type="entry name" value="DUF4168"/>
    <property type="match status" value="1"/>
</dbReference>
<dbReference type="AlphaFoldDB" id="A0A6I4TRL5"/>
<accession>A0A6I4TRL5</accession>
<evidence type="ECO:0000313" key="5">
    <source>
        <dbReference type="Proteomes" id="UP000469430"/>
    </source>
</evidence>
<evidence type="ECO:0000313" key="4">
    <source>
        <dbReference type="EMBL" id="MXO97781.1"/>
    </source>
</evidence>
<feature type="chain" id="PRO_5026053005" evidence="2">
    <location>
        <begin position="22"/>
        <end position="146"/>
    </location>
</feature>